<comment type="catalytic activity">
    <reaction evidence="5">
        <text>an N-acyl-L-aspartate + H2O = a carboxylate + L-aspartate</text>
        <dbReference type="Rhea" id="RHEA:10872"/>
        <dbReference type="ChEBI" id="CHEBI:15377"/>
        <dbReference type="ChEBI" id="CHEBI:29067"/>
        <dbReference type="ChEBI" id="CHEBI:29991"/>
        <dbReference type="ChEBI" id="CHEBI:58497"/>
        <dbReference type="EC" id="3.5.1.15"/>
    </reaction>
</comment>
<dbReference type="Gene3D" id="2.20.25.160">
    <property type="match status" value="1"/>
</dbReference>
<comment type="similarity">
    <text evidence="1 5">Belongs to the AspA/AstE family. Aspartoacylase subfamily.</text>
</comment>
<dbReference type="CDD" id="cd06909">
    <property type="entry name" value="M14_ASPA"/>
    <property type="match status" value="1"/>
</dbReference>
<feature type="binding site" evidence="5 7">
    <location>
        <position position="14"/>
    </location>
    <ligand>
        <name>Zn(2+)</name>
        <dbReference type="ChEBI" id="CHEBI:29105"/>
    </ligand>
</feature>
<gene>
    <name evidence="10" type="ORF">F6J89_14120</name>
</gene>
<protein>
    <recommendedName>
        <fullName evidence="5">Probable aspartoacylase</fullName>
        <ecNumber evidence="5">3.5.1.15</ecNumber>
    </recommendedName>
</protein>
<evidence type="ECO:0000256" key="4">
    <source>
        <dbReference type="ARBA" id="ARBA00022833"/>
    </source>
</evidence>
<dbReference type="EMBL" id="JAAHFQ010000254">
    <property type="protein sequence ID" value="NER28731.1"/>
    <property type="molecule type" value="Genomic_DNA"/>
</dbReference>
<feature type="binding site" evidence="5 7">
    <location>
        <position position="17"/>
    </location>
    <ligand>
        <name>Zn(2+)</name>
        <dbReference type="ChEBI" id="CHEBI:29105"/>
    </ligand>
</feature>
<accession>A0A6B3NGH0</accession>
<feature type="domain" description="AstE/AspA barrel-sandwich hybrid" evidence="8">
    <location>
        <begin position="203"/>
        <end position="284"/>
    </location>
</feature>
<feature type="binding site" evidence="5">
    <location>
        <position position="161"/>
    </location>
    <ligand>
        <name>substrate</name>
    </ligand>
</feature>
<evidence type="ECO:0000256" key="6">
    <source>
        <dbReference type="PIRSR" id="PIRSR018001-1"/>
    </source>
</evidence>
<dbReference type="GO" id="GO:0005829">
    <property type="term" value="C:cytosol"/>
    <property type="evidence" value="ECO:0007669"/>
    <property type="project" value="TreeGrafter"/>
</dbReference>
<reference evidence="10" key="1">
    <citation type="submission" date="2019-11" db="EMBL/GenBank/DDBJ databases">
        <title>Genomic insights into an expanded diversity of filamentous marine cyanobacteria reveals the extraordinary biosynthetic potential of Moorea and Okeania.</title>
        <authorList>
            <person name="Ferreira Leao T."/>
            <person name="Wang M."/>
            <person name="Moss N."/>
            <person name="Da Silva R."/>
            <person name="Sanders J."/>
            <person name="Nurk S."/>
            <person name="Gurevich A."/>
            <person name="Humphrey G."/>
            <person name="Reher R."/>
            <person name="Zhu Q."/>
            <person name="Belda-Ferre P."/>
            <person name="Glukhov E."/>
            <person name="Rex R."/>
            <person name="Dorrestein P.C."/>
            <person name="Knight R."/>
            <person name="Pevzner P."/>
            <person name="Gerwick W.H."/>
            <person name="Gerwick L."/>
        </authorList>
    </citation>
    <scope>NUCLEOTIDE SEQUENCE</scope>
    <source>
        <strain evidence="10">SIO1C4</strain>
    </source>
</reference>
<dbReference type="PANTHER" id="PTHR15162:SF7">
    <property type="entry name" value="SUCCINYLGLUTAMATE DESUCCINYLASE"/>
    <property type="match status" value="1"/>
</dbReference>
<evidence type="ECO:0000256" key="3">
    <source>
        <dbReference type="ARBA" id="ARBA00022801"/>
    </source>
</evidence>
<feature type="active site" description="Proton donor/acceptor" evidence="6">
    <location>
        <position position="161"/>
    </location>
</feature>
<dbReference type="GO" id="GO:0019807">
    <property type="term" value="F:aspartoacylase activity"/>
    <property type="evidence" value="ECO:0007669"/>
    <property type="project" value="UniProtKB-UniRule"/>
</dbReference>
<evidence type="ECO:0000256" key="1">
    <source>
        <dbReference type="ARBA" id="ARBA00006173"/>
    </source>
</evidence>
<evidence type="ECO:0000259" key="9">
    <source>
        <dbReference type="Pfam" id="PF24827"/>
    </source>
</evidence>
<evidence type="ECO:0000256" key="2">
    <source>
        <dbReference type="ARBA" id="ARBA00022723"/>
    </source>
</evidence>
<dbReference type="AlphaFoldDB" id="A0A6B3NGH0"/>
<dbReference type="GO" id="GO:0008270">
    <property type="term" value="F:zinc ion binding"/>
    <property type="evidence" value="ECO:0007669"/>
    <property type="project" value="UniProtKB-UniRule"/>
</dbReference>
<dbReference type="InterPro" id="IPR055438">
    <property type="entry name" value="AstE_AspA_cat"/>
</dbReference>
<organism evidence="10">
    <name type="scientific">Symploca sp. SIO1C4</name>
    <dbReference type="NCBI Taxonomy" id="2607765"/>
    <lineage>
        <taxon>Bacteria</taxon>
        <taxon>Bacillati</taxon>
        <taxon>Cyanobacteriota</taxon>
        <taxon>Cyanophyceae</taxon>
        <taxon>Coleofasciculales</taxon>
        <taxon>Coleofasciculaceae</taxon>
        <taxon>Symploca</taxon>
    </lineage>
</organism>
<feature type="binding site" evidence="5">
    <location>
        <position position="56"/>
    </location>
    <ligand>
        <name>substrate</name>
    </ligand>
</feature>
<dbReference type="NCBIfam" id="NF002601">
    <property type="entry name" value="PRK02259.1"/>
    <property type="match status" value="1"/>
</dbReference>
<feature type="binding site" evidence="5">
    <location>
        <position position="272"/>
    </location>
    <ligand>
        <name>substrate</name>
    </ligand>
</feature>
<name>A0A6B3NGH0_9CYAN</name>
<dbReference type="InterPro" id="IPR007036">
    <property type="entry name" value="Aste_AspA_hybrid_dom"/>
</dbReference>
<evidence type="ECO:0000313" key="10">
    <source>
        <dbReference type="EMBL" id="NER28731.1"/>
    </source>
</evidence>
<dbReference type="HAMAP" id="MF_00704">
    <property type="entry name" value="Aspartoacylase"/>
    <property type="match status" value="1"/>
</dbReference>
<dbReference type="Pfam" id="PF24827">
    <property type="entry name" value="AstE_AspA_cat"/>
    <property type="match status" value="1"/>
</dbReference>
<feature type="binding site" evidence="5">
    <location>
        <begin position="63"/>
        <end position="64"/>
    </location>
    <ligand>
        <name>substrate</name>
    </ligand>
</feature>
<dbReference type="PANTHER" id="PTHR15162">
    <property type="entry name" value="ASPARTOACYLASE"/>
    <property type="match status" value="1"/>
</dbReference>
<proteinExistence type="inferred from homology"/>
<dbReference type="Pfam" id="PF04952">
    <property type="entry name" value="AstE_AspA_hybrid"/>
    <property type="match status" value="1"/>
</dbReference>
<comment type="cofactor">
    <cofactor evidence="5 7">
        <name>Zn(2+)</name>
        <dbReference type="ChEBI" id="CHEBI:29105"/>
    </cofactor>
    <text evidence="5 7">Binds 1 zinc ion per subunit.</text>
</comment>
<keyword evidence="2 5" id="KW-0479">Metal-binding</keyword>
<dbReference type="InterPro" id="IPR016708">
    <property type="entry name" value="Aspartoacylase"/>
</dbReference>
<dbReference type="GO" id="GO:0016788">
    <property type="term" value="F:hydrolase activity, acting on ester bonds"/>
    <property type="evidence" value="ECO:0007669"/>
    <property type="project" value="InterPro"/>
</dbReference>
<dbReference type="SUPFAM" id="SSF53187">
    <property type="entry name" value="Zn-dependent exopeptidases"/>
    <property type="match status" value="1"/>
</dbReference>
<keyword evidence="3 5" id="KW-0378">Hydrolase</keyword>
<evidence type="ECO:0000256" key="5">
    <source>
        <dbReference type="HAMAP-Rule" id="MF_00704"/>
    </source>
</evidence>
<dbReference type="Gene3D" id="3.40.630.10">
    <property type="entry name" value="Zn peptidases"/>
    <property type="match status" value="1"/>
</dbReference>
<evidence type="ECO:0000256" key="7">
    <source>
        <dbReference type="PIRSR" id="PIRSR018001-3"/>
    </source>
</evidence>
<dbReference type="InterPro" id="IPR050178">
    <property type="entry name" value="AspA/AstE_fam"/>
</dbReference>
<feature type="binding site" evidence="5 7">
    <location>
        <position position="103"/>
    </location>
    <ligand>
        <name>Zn(2+)</name>
        <dbReference type="ChEBI" id="CHEBI:29105"/>
    </ligand>
</feature>
<dbReference type="PIRSF" id="PIRSF018001">
    <property type="entry name" value="Aspartoacylase"/>
    <property type="match status" value="1"/>
</dbReference>
<dbReference type="EC" id="3.5.1.15" evidence="5"/>
<sequence>MNQISQVAIVGGTHGNELIGVYLVKKFKQFPDLIKRPSFETLILLANLRAFEAGRRYLETDLNRCFDIQDLENPMLIQYEQLLAKVIYQQLQESQVDFLIDLHSSTANMGLTILLGNDHPFNLHLAAYLSSINPSVKVLQTEATQKNNRLRSVCELGITIEVGPISQGVLDATLFQKTEKLITVILDYLEQWNQNQTPNSPNTLTLYYPLESIDFPRNEAGEIVGMIHPSLEGNDYLALNPGDQMFVNFDDSVVVYQGKTTVYPVFINESAYWEKGIAMYLTSKQELNILNQ</sequence>
<evidence type="ECO:0000259" key="8">
    <source>
        <dbReference type="Pfam" id="PF04952"/>
    </source>
</evidence>
<keyword evidence="4 5" id="KW-0862">Zinc</keyword>
<feature type="domain" description="Succinylglutamate desuccinylase/Aspartoacylase catalytic" evidence="9">
    <location>
        <begin position="4"/>
        <end position="188"/>
    </location>
</feature>
<comment type="caution">
    <text evidence="10">The sequence shown here is derived from an EMBL/GenBank/DDBJ whole genome shotgun (WGS) entry which is preliminary data.</text>
</comment>